<evidence type="ECO:0000259" key="2">
    <source>
        <dbReference type="PROSITE" id="PS51710"/>
    </source>
</evidence>
<proteinExistence type="predicted"/>
<keyword evidence="1" id="KW-0547">Nucleotide-binding</keyword>
<dbReference type="GO" id="GO:0042254">
    <property type="term" value="P:ribosome biogenesis"/>
    <property type="evidence" value="ECO:0007669"/>
    <property type="project" value="UniProtKB-UniRule"/>
</dbReference>
<accession>A0A8J2LX00</accession>
<feature type="domain" description="OBG-type G" evidence="2">
    <location>
        <begin position="47"/>
        <end position="132"/>
    </location>
</feature>
<dbReference type="PANTHER" id="PTHR11702:SF43">
    <property type="entry name" value="GTP-BINDING PROTEIN 10"/>
    <property type="match status" value="1"/>
</dbReference>
<name>A0A8J2LX00_9HEXA</name>
<dbReference type="PANTHER" id="PTHR11702">
    <property type="entry name" value="DEVELOPMENTALLY REGULATED GTP-BINDING PROTEIN-RELATED"/>
    <property type="match status" value="1"/>
</dbReference>
<comment type="caution">
    <text evidence="4">The sequence shown here is derived from an EMBL/GenBank/DDBJ whole genome shotgun (WGS) entry which is preliminary data.</text>
</comment>
<keyword evidence="5" id="KW-1185">Reference proteome</keyword>
<dbReference type="Proteomes" id="UP000708208">
    <property type="component" value="Unassembled WGS sequence"/>
</dbReference>
<feature type="non-terminal residue" evidence="4">
    <location>
        <position position="1"/>
    </location>
</feature>
<evidence type="ECO:0000259" key="3">
    <source>
        <dbReference type="PROSITE" id="PS51883"/>
    </source>
</evidence>
<dbReference type="InterPro" id="IPR006073">
    <property type="entry name" value="GTP-bd"/>
</dbReference>
<dbReference type="GO" id="GO:0005525">
    <property type="term" value="F:GTP binding"/>
    <property type="evidence" value="ECO:0007669"/>
    <property type="project" value="InterPro"/>
</dbReference>
<dbReference type="PROSITE" id="PS51710">
    <property type="entry name" value="G_OBG"/>
    <property type="match status" value="1"/>
</dbReference>
<feature type="non-terminal residue" evidence="4">
    <location>
        <position position="132"/>
    </location>
</feature>
<dbReference type="InterPro" id="IPR031167">
    <property type="entry name" value="G_OBG"/>
</dbReference>
<sequence length="132" mass="14014">CVYVGEINEPGDKVIAAKGGEGGSPYNGYSGQLGQAHSVTLDLKLIADVGFVGFPNAGKSTLLKAISKAKPRIASYPFTTVRPNIGTIEYPDDRRISLADLPGLIEGAHANVGMGHRYSEDENIDNMCCFVN</sequence>
<evidence type="ECO:0000313" key="4">
    <source>
        <dbReference type="EMBL" id="CAG7830120.1"/>
    </source>
</evidence>
<evidence type="ECO:0000313" key="5">
    <source>
        <dbReference type="Proteomes" id="UP000708208"/>
    </source>
</evidence>
<organism evidence="4 5">
    <name type="scientific">Allacma fusca</name>
    <dbReference type="NCBI Taxonomy" id="39272"/>
    <lineage>
        <taxon>Eukaryota</taxon>
        <taxon>Metazoa</taxon>
        <taxon>Ecdysozoa</taxon>
        <taxon>Arthropoda</taxon>
        <taxon>Hexapoda</taxon>
        <taxon>Collembola</taxon>
        <taxon>Symphypleona</taxon>
        <taxon>Sminthuridae</taxon>
        <taxon>Allacma</taxon>
    </lineage>
</organism>
<evidence type="ECO:0000256" key="1">
    <source>
        <dbReference type="ARBA" id="ARBA00022741"/>
    </source>
</evidence>
<dbReference type="OrthoDB" id="347018at2759"/>
<gene>
    <name evidence="4" type="ORF">AFUS01_LOCUS39946</name>
</gene>
<evidence type="ECO:0008006" key="6">
    <source>
        <dbReference type="Google" id="ProtNLM"/>
    </source>
</evidence>
<dbReference type="InterPro" id="IPR006169">
    <property type="entry name" value="GTP1_OBG_dom"/>
</dbReference>
<dbReference type="GO" id="GO:0003924">
    <property type="term" value="F:GTPase activity"/>
    <property type="evidence" value="ECO:0007669"/>
    <property type="project" value="InterPro"/>
</dbReference>
<protein>
    <recommendedName>
        <fullName evidence="6">OBG-type G domain-containing protein</fullName>
    </recommendedName>
</protein>
<reference evidence="4" key="1">
    <citation type="submission" date="2021-06" db="EMBL/GenBank/DDBJ databases">
        <authorList>
            <person name="Hodson N. C."/>
            <person name="Mongue J. A."/>
            <person name="Jaron S. K."/>
        </authorList>
    </citation>
    <scope>NUCLEOTIDE SEQUENCE</scope>
</reference>
<dbReference type="PROSITE" id="PS51883">
    <property type="entry name" value="OBG"/>
    <property type="match status" value="1"/>
</dbReference>
<dbReference type="Pfam" id="PF01926">
    <property type="entry name" value="MMR_HSR1"/>
    <property type="match status" value="1"/>
</dbReference>
<dbReference type="EMBL" id="CAJVCH010554424">
    <property type="protein sequence ID" value="CAG7830120.1"/>
    <property type="molecule type" value="Genomic_DNA"/>
</dbReference>
<feature type="domain" description="Obg" evidence="3">
    <location>
        <begin position="1"/>
        <end position="46"/>
    </location>
</feature>
<dbReference type="AlphaFoldDB" id="A0A8J2LX00"/>
<dbReference type="GO" id="GO:0005739">
    <property type="term" value="C:mitochondrion"/>
    <property type="evidence" value="ECO:0007669"/>
    <property type="project" value="TreeGrafter"/>
</dbReference>
<dbReference type="InterPro" id="IPR045086">
    <property type="entry name" value="OBG_GTPase"/>
</dbReference>